<evidence type="ECO:0000313" key="3">
    <source>
        <dbReference type="Proteomes" id="UP001480595"/>
    </source>
</evidence>
<protein>
    <submittedName>
        <fullName evidence="2">Uncharacterized protein</fullName>
    </submittedName>
</protein>
<gene>
    <name evidence="2" type="ORF">PG994_002707</name>
</gene>
<comment type="caution">
    <text evidence="2">The sequence shown here is derived from an EMBL/GenBank/DDBJ whole genome shotgun (WGS) entry which is preliminary data.</text>
</comment>
<dbReference type="EMBL" id="JAQQWL010000003">
    <property type="protein sequence ID" value="KAK8078900.1"/>
    <property type="molecule type" value="Genomic_DNA"/>
</dbReference>
<sequence length="125" mass="13448">MALTQLGSGRVPPAGTSNSTIEKRTPSSLSSPTSSGGQDPVVEVAVSRFGPRDTEVAAARRVAYPPLHRLMFDALGDTHHIGRLRVERKTVDIDAVWQRASFVCFKRCPPRARICLSPPAVAVVS</sequence>
<feature type="region of interest" description="Disordered" evidence="1">
    <location>
        <begin position="1"/>
        <end position="40"/>
    </location>
</feature>
<organism evidence="2 3">
    <name type="scientific">Apiospora phragmitis</name>
    <dbReference type="NCBI Taxonomy" id="2905665"/>
    <lineage>
        <taxon>Eukaryota</taxon>
        <taxon>Fungi</taxon>
        <taxon>Dikarya</taxon>
        <taxon>Ascomycota</taxon>
        <taxon>Pezizomycotina</taxon>
        <taxon>Sordariomycetes</taxon>
        <taxon>Xylariomycetidae</taxon>
        <taxon>Amphisphaeriales</taxon>
        <taxon>Apiosporaceae</taxon>
        <taxon>Apiospora</taxon>
    </lineage>
</organism>
<dbReference type="RefSeq" id="XP_066719971.1">
    <property type="nucleotide sequence ID" value="XM_066854116.1"/>
</dbReference>
<keyword evidence="3" id="KW-1185">Reference proteome</keyword>
<accession>A0ABR1W5Z3</accession>
<evidence type="ECO:0000313" key="2">
    <source>
        <dbReference type="EMBL" id="KAK8078900.1"/>
    </source>
</evidence>
<proteinExistence type="predicted"/>
<name>A0ABR1W5Z3_9PEZI</name>
<evidence type="ECO:0000256" key="1">
    <source>
        <dbReference type="SAM" id="MobiDB-lite"/>
    </source>
</evidence>
<dbReference type="Proteomes" id="UP001480595">
    <property type="component" value="Unassembled WGS sequence"/>
</dbReference>
<dbReference type="GeneID" id="92087179"/>
<feature type="compositionally biased region" description="Low complexity" evidence="1">
    <location>
        <begin position="26"/>
        <end position="35"/>
    </location>
</feature>
<reference evidence="2 3" key="1">
    <citation type="submission" date="2023-01" db="EMBL/GenBank/DDBJ databases">
        <title>Analysis of 21 Apiospora genomes using comparative genomics revels a genus with tremendous synthesis potential of carbohydrate active enzymes and secondary metabolites.</title>
        <authorList>
            <person name="Sorensen T."/>
        </authorList>
    </citation>
    <scope>NUCLEOTIDE SEQUENCE [LARGE SCALE GENOMIC DNA]</scope>
    <source>
        <strain evidence="2 3">CBS 135458</strain>
    </source>
</reference>